<dbReference type="SUPFAM" id="SSF52833">
    <property type="entry name" value="Thioredoxin-like"/>
    <property type="match status" value="1"/>
</dbReference>
<dbReference type="EMBL" id="PYUC01000004">
    <property type="protein sequence ID" value="PTB20833.1"/>
    <property type="molecule type" value="Genomic_DNA"/>
</dbReference>
<accession>A0A2T3XWD0</accession>
<feature type="domain" description="Thioredoxin" evidence="6">
    <location>
        <begin position="67"/>
        <end position="210"/>
    </location>
</feature>
<dbReference type="Proteomes" id="UP000240638">
    <property type="component" value="Unassembled WGS sequence"/>
</dbReference>
<dbReference type="Gene3D" id="3.40.30.10">
    <property type="entry name" value="Glutaredoxin"/>
    <property type="match status" value="1"/>
</dbReference>
<dbReference type="AlphaFoldDB" id="A0A2T3XWD0"/>
<feature type="transmembrane region" description="Helical" evidence="5">
    <location>
        <begin position="20"/>
        <end position="41"/>
    </location>
</feature>
<dbReference type="InterPro" id="IPR050553">
    <property type="entry name" value="Thioredoxin_ResA/DsbE_sf"/>
</dbReference>
<evidence type="ECO:0000259" key="6">
    <source>
        <dbReference type="PROSITE" id="PS51352"/>
    </source>
</evidence>
<evidence type="ECO:0000256" key="3">
    <source>
        <dbReference type="ARBA" id="ARBA00023157"/>
    </source>
</evidence>
<dbReference type="GO" id="GO:0030313">
    <property type="term" value="C:cell envelope"/>
    <property type="evidence" value="ECO:0007669"/>
    <property type="project" value="UniProtKB-SubCell"/>
</dbReference>
<name>A0A2T3XWD0_9BURK</name>
<dbReference type="GO" id="GO:0015036">
    <property type="term" value="F:disulfide oxidoreductase activity"/>
    <property type="evidence" value="ECO:0007669"/>
    <property type="project" value="UniProtKB-ARBA"/>
</dbReference>
<dbReference type="Pfam" id="PF08534">
    <property type="entry name" value="Redoxin"/>
    <property type="match status" value="1"/>
</dbReference>
<organism evidence="7 8">
    <name type="scientific">Trinickia symbiotica</name>
    <dbReference type="NCBI Taxonomy" id="863227"/>
    <lineage>
        <taxon>Bacteria</taxon>
        <taxon>Pseudomonadati</taxon>
        <taxon>Pseudomonadota</taxon>
        <taxon>Betaproteobacteria</taxon>
        <taxon>Burkholderiales</taxon>
        <taxon>Burkholderiaceae</taxon>
        <taxon>Trinickia</taxon>
    </lineage>
</organism>
<sequence length="214" mass="21848">MPTTCAPPRIETHLMKPTSIVASAIAAVAVLALGAGAAYWLHAGGPSASASSSASDAAATTPAVAPAQPGAVAALWRAPLTDVAGNPRALDAYKGHVLVVNFWASWCGPCVREMPALADLSRQYAGKGVQFVGIGVDSKQNVESFLRKVPVDYPIFISGFGGADLARSFGNTAGALPFTVVIDANGAVRSTKLGEIVPDDLRHTLDAIGPKSAT</sequence>
<evidence type="ECO:0000256" key="1">
    <source>
        <dbReference type="ARBA" id="ARBA00004196"/>
    </source>
</evidence>
<dbReference type="PROSITE" id="PS00194">
    <property type="entry name" value="THIOREDOXIN_1"/>
    <property type="match status" value="1"/>
</dbReference>
<keyword evidence="5" id="KW-1133">Transmembrane helix</keyword>
<keyword evidence="3" id="KW-1015">Disulfide bond</keyword>
<dbReference type="PANTHER" id="PTHR42852">
    <property type="entry name" value="THIOL:DISULFIDE INTERCHANGE PROTEIN DSBE"/>
    <property type="match status" value="1"/>
</dbReference>
<dbReference type="InterPro" id="IPR017937">
    <property type="entry name" value="Thioredoxin_CS"/>
</dbReference>
<evidence type="ECO:0000313" key="7">
    <source>
        <dbReference type="EMBL" id="PTB20833.1"/>
    </source>
</evidence>
<dbReference type="InterPro" id="IPR013740">
    <property type="entry name" value="Redoxin"/>
</dbReference>
<keyword evidence="4" id="KW-0676">Redox-active center</keyword>
<dbReference type="GO" id="GO:0017004">
    <property type="term" value="P:cytochrome complex assembly"/>
    <property type="evidence" value="ECO:0007669"/>
    <property type="project" value="UniProtKB-KW"/>
</dbReference>
<keyword evidence="5" id="KW-0812">Transmembrane</keyword>
<dbReference type="PROSITE" id="PS51352">
    <property type="entry name" value="THIOREDOXIN_2"/>
    <property type="match status" value="1"/>
</dbReference>
<evidence type="ECO:0000256" key="2">
    <source>
        <dbReference type="ARBA" id="ARBA00022748"/>
    </source>
</evidence>
<evidence type="ECO:0000256" key="5">
    <source>
        <dbReference type="SAM" id="Phobius"/>
    </source>
</evidence>
<protein>
    <submittedName>
        <fullName evidence="7">Redoxin</fullName>
    </submittedName>
</protein>
<dbReference type="CDD" id="cd02966">
    <property type="entry name" value="TlpA_like_family"/>
    <property type="match status" value="1"/>
</dbReference>
<proteinExistence type="predicted"/>
<keyword evidence="5" id="KW-0472">Membrane</keyword>
<comment type="subcellular location">
    <subcellularLocation>
        <location evidence="1">Cell envelope</location>
    </subcellularLocation>
</comment>
<dbReference type="InterPro" id="IPR013766">
    <property type="entry name" value="Thioredoxin_domain"/>
</dbReference>
<dbReference type="InterPro" id="IPR036249">
    <property type="entry name" value="Thioredoxin-like_sf"/>
</dbReference>
<comment type="caution">
    <text evidence="7">The sequence shown here is derived from an EMBL/GenBank/DDBJ whole genome shotgun (WGS) entry which is preliminary data.</text>
</comment>
<dbReference type="PANTHER" id="PTHR42852:SF6">
    <property type="entry name" value="THIOL:DISULFIDE INTERCHANGE PROTEIN DSBE"/>
    <property type="match status" value="1"/>
</dbReference>
<reference evidence="7 8" key="1">
    <citation type="submission" date="2018-03" db="EMBL/GenBank/DDBJ databases">
        <title>Whole genome analyses suggest that Burkholderia sensu lato contains two further novel genera in the rhizoxinica-symbiotica group Mycetohabitans gen. nov., and Trinickia gen. nov.: implications for the evolution of diazotrophy and nodulation in the Burkholderiaceae.</title>
        <authorList>
            <person name="Estrada De Los Santos P."/>
            <person name="Palmer M."/>
            <person name="Chavez-Ramirez B."/>
            <person name="Steenkamp E.T."/>
            <person name="Hirsch A.M."/>
            <person name="Manyaka P."/>
            <person name="Maluk M."/>
            <person name="Lafos M."/>
            <person name="Crook M."/>
            <person name="Gross E."/>
            <person name="Simon M.F."/>
            <person name="Bueno Dos Reis Junior F."/>
            <person name="Poole P.S."/>
            <person name="Venter S.N."/>
            <person name="James E.K."/>
        </authorList>
    </citation>
    <scope>NUCLEOTIDE SEQUENCE [LARGE SCALE GENOMIC DNA]</scope>
    <source>
        <strain evidence="7 8">JPY-366</strain>
    </source>
</reference>
<keyword evidence="2" id="KW-0201">Cytochrome c-type biogenesis</keyword>
<gene>
    <name evidence="7" type="ORF">C9I57_08765</name>
</gene>
<evidence type="ECO:0000256" key="4">
    <source>
        <dbReference type="ARBA" id="ARBA00023284"/>
    </source>
</evidence>
<evidence type="ECO:0000313" key="8">
    <source>
        <dbReference type="Proteomes" id="UP000240638"/>
    </source>
</evidence>